<feature type="compositionally biased region" description="Low complexity" evidence="18">
    <location>
        <begin position="43"/>
        <end position="56"/>
    </location>
</feature>
<evidence type="ECO:0000259" key="19">
    <source>
        <dbReference type="PROSITE" id="PS51819"/>
    </source>
</evidence>
<reference evidence="21" key="1">
    <citation type="journal article" date="2017" name="Nat. Commun.">
        <title>The asparagus genome sheds light on the origin and evolution of a young Y chromosome.</title>
        <authorList>
            <person name="Harkess A."/>
            <person name="Zhou J."/>
            <person name="Xu C."/>
            <person name="Bowers J.E."/>
            <person name="Van der Hulst R."/>
            <person name="Ayyampalayam S."/>
            <person name="Mercati F."/>
            <person name="Riccardi P."/>
            <person name="McKain M.R."/>
            <person name="Kakrana A."/>
            <person name="Tang H."/>
            <person name="Ray J."/>
            <person name="Groenendijk J."/>
            <person name="Arikit S."/>
            <person name="Mathioni S.M."/>
            <person name="Nakano M."/>
            <person name="Shan H."/>
            <person name="Telgmann-Rauber A."/>
            <person name="Kanno A."/>
            <person name="Yue Z."/>
            <person name="Chen H."/>
            <person name="Li W."/>
            <person name="Chen Y."/>
            <person name="Xu X."/>
            <person name="Zhang Y."/>
            <person name="Luo S."/>
            <person name="Chen H."/>
            <person name="Gao J."/>
            <person name="Mao Z."/>
            <person name="Pires J.C."/>
            <person name="Luo M."/>
            <person name="Kudrna D."/>
            <person name="Wing R.A."/>
            <person name="Meyers B.C."/>
            <person name="Yi K."/>
            <person name="Kong H."/>
            <person name="Lavrijsen P."/>
            <person name="Sunseri F."/>
            <person name="Falavigna A."/>
            <person name="Ye Y."/>
            <person name="Leebens-Mack J.H."/>
            <person name="Chen G."/>
        </authorList>
    </citation>
    <scope>NUCLEOTIDE SEQUENCE [LARGE SCALE GENOMIC DNA]</scope>
    <source>
        <strain evidence="21">cv. DH0086</strain>
    </source>
</reference>
<dbReference type="CDD" id="cd17015">
    <property type="entry name" value="ING_plant"/>
    <property type="match status" value="1"/>
</dbReference>
<dbReference type="InterPro" id="IPR004361">
    <property type="entry name" value="Glyoxalase_1"/>
</dbReference>
<feature type="binding site" evidence="15">
    <location>
        <position position="166"/>
    </location>
    <ligand>
        <name>substrate</name>
        <note>ligand shared between dimeric partners</note>
    </ligand>
</feature>
<dbReference type="InterPro" id="IPR018146">
    <property type="entry name" value="Glyoxalase_1_CS"/>
</dbReference>
<keyword evidence="12" id="KW-0539">Nucleus</keyword>
<protein>
    <recommendedName>
        <fullName evidence="6 17">Lactoylglutathione lyase</fullName>
        <ecNumber evidence="5 17">4.4.1.5</ecNumber>
    </recommendedName>
    <alternativeName>
        <fullName evidence="17">Glyoxalase I</fullName>
    </alternativeName>
</protein>
<dbReference type="GO" id="GO:0006325">
    <property type="term" value="P:chromatin organization"/>
    <property type="evidence" value="ECO:0007669"/>
    <property type="project" value="UniProtKB-KW"/>
</dbReference>
<dbReference type="EC" id="4.4.1.5" evidence="5 17"/>
<evidence type="ECO:0000256" key="1">
    <source>
        <dbReference type="ARBA" id="ARBA00004123"/>
    </source>
</evidence>
<dbReference type="SMART" id="SM01408">
    <property type="entry name" value="ING"/>
    <property type="match status" value="1"/>
</dbReference>
<keyword evidence="9 16" id="KW-0862">Zinc</keyword>
<keyword evidence="10" id="KW-0156">Chromatin regulator</keyword>
<comment type="similarity">
    <text evidence="4 17">Belongs to the glyoxalase I family.</text>
</comment>
<feature type="binding site" evidence="15">
    <location>
        <begin position="200"/>
        <end position="201"/>
    </location>
    <ligand>
        <name>substrate</name>
        <note>ligand shared between dimeric partners</note>
    </ligand>
</feature>
<evidence type="ECO:0000256" key="6">
    <source>
        <dbReference type="ARBA" id="ARBA00018701"/>
    </source>
</evidence>
<evidence type="ECO:0000256" key="4">
    <source>
        <dbReference type="ARBA" id="ARBA00010363"/>
    </source>
</evidence>
<feature type="binding site" evidence="15">
    <location>
        <position position="80"/>
    </location>
    <ligand>
        <name>substrate</name>
        <note>ligand shared between dimeric partners</note>
    </ligand>
</feature>
<keyword evidence="8" id="KW-0863">Zinc-finger</keyword>
<comment type="subcellular location">
    <subcellularLocation>
        <location evidence="1">Nucleus</location>
    </subcellularLocation>
</comment>
<dbReference type="Pfam" id="PF12998">
    <property type="entry name" value="ING"/>
    <property type="match status" value="1"/>
</dbReference>
<dbReference type="SUPFAM" id="SSF54593">
    <property type="entry name" value="Glyoxalase/Bleomycin resistance protein/Dihydroxybiphenyl dioxygenase"/>
    <property type="match status" value="1"/>
</dbReference>
<feature type="active site" description="Proton donor/acceptor" evidence="14">
    <location>
        <position position="216"/>
    </location>
</feature>
<evidence type="ECO:0000256" key="15">
    <source>
        <dbReference type="PIRSR" id="PIRSR604361-2"/>
    </source>
</evidence>
<dbReference type="Gene3D" id="3.30.40.10">
    <property type="entry name" value="Zinc/RING finger domain, C3HC4 (zinc finger)"/>
    <property type="match status" value="1"/>
</dbReference>
<feature type="binding site" evidence="15">
    <location>
        <position position="170"/>
    </location>
    <ligand>
        <name>substrate</name>
        <note>ligand shared between dimeric partners</note>
    </ligand>
</feature>
<comment type="catalytic activity">
    <reaction evidence="13 17">
        <text>(R)-S-lactoylglutathione = methylglyoxal + glutathione</text>
        <dbReference type="Rhea" id="RHEA:19069"/>
        <dbReference type="ChEBI" id="CHEBI:17158"/>
        <dbReference type="ChEBI" id="CHEBI:57474"/>
        <dbReference type="ChEBI" id="CHEBI:57925"/>
        <dbReference type="EC" id="4.4.1.5"/>
    </reaction>
</comment>
<gene>
    <name evidence="20" type="ORF">A4U43_C10F15680</name>
</gene>
<evidence type="ECO:0000256" key="18">
    <source>
        <dbReference type="SAM" id="MobiDB-lite"/>
    </source>
</evidence>
<dbReference type="FunFam" id="3.30.40.10:FF:000016">
    <property type="entry name" value="Inhibitor of growth protein"/>
    <property type="match status" value="1"/>
</dbReference>
<dbReference type="Gene3D" id="3.10.180.10">
    <property type="entry name" value="2,3-Dihydroxybiphenyl 1,2-Dioxygenase, domain 1"/>
    <property type="match status" value="1"/>
</dbReference>
<evidence type="ECO:0000256" key="9">
    <source>
        <dbReference type="ARBA" id="ARBA00022833"/>
    </source>
</evidence>
<keyword evidence="21" id="KW-1185">Reference proteome</keyword>
<dbReference type="PROSITE" id="PS00935">
    <property type="entry name" value="GLYOXALASE_I_2"/>
    <property type="match status" value="1"/>
</dbReference>
<dbReference type="PROSITE" id="PS00934">
    <property type="entry name" value="GLYOXALASE_I_1"/>
    <property type="match status" value="1"/>
</dbReference>
<feature type="compositionally biased region" description="Polar residues" evidence="18">
    <location>
        <begin position="480"/>
        <end position="494"/>
    </location>
</feature>
<comment type="function">
    <text evidence="17">Catalyzes the conversion of hemimercaptal, formed from methylglyoxal and glutathione, to S-lactoylglutathione.</text>
</comment>
<dbReference type="Proteomes" id="UP000243459">
    <property type="component" value="Chromosome 10"/>
</dbReference>
<feature type="region of interest" description="Disordered" evidence="18">
    <location>
        <begin position="472"/>
        <end position="515"/>
    </location>
</feature>
<evidence type="ECO:0000256" key="12">
    <source>
        <dbReference type="ARBA" id="ARBA00023242"/>
    </source>
</evidence>
<dbReference type="PANTHER" id="PTHR10374">
    <property type="entry name" value="LACTOYLGLUTATHIONE LYASE GLYOXALASE I"/>
    <property type="match status" value="1"/>
</dbReference>
<dbReference type="CDD" id="cd15505">
    <property type="entry name" value="PHD_ING"/>
    <property type="match status" value="1"/>
</dbReference>
<dbReference type="Gene3D" id="6.10.140.1740">
    <property type="match status" value="1"/>
</dbReference>
<evidence type="ECO:0000256" key="17">
    <source>
        <dbReference type="RuleBase" id="RU361179"/>
    </source>
</evidence>
<feature type="domain" description="VOC" evidence="19">
    <location>
        <begin position="73"/>
        <end position="220"/>
    </location>
</feature>
<dbReference type="AlphaFoldDB" id="A0A5P1E6E1"/>
<dbReference type="Gramene" id="ONK57015">
    <property type="protein sequence ID" value="ONK57015"/>
    <property type="gene ID" value="A4U43_C10F15680"/>
</dbReference>
<dbReference type="PANTHER" id="PTHR10374:SF30">
    <property type="entry name" value="LACTOYLGLUTATHIONE LYASE"/>
    <property type="match status" value="1"/>
</dbReference>
<evidence type="ECO:0000256" key="14">
    <source>
        <dbReference type="PIRSR" id="PIRSR604361-1"/>
    </source>
</evidence>
<comment type="pathway">
    <text evidence="2 17">Secondary metabolite metabolism; methylglyoxal degradation; (R)-lactate from methylglyoxal: step 1/2.</text>
</comment>
<evidence type="ECO:0000313" key="21">
    <source>
        <dbReference type="Proteomes" id="UP000243459"/>
    </source>
</evidence>
<proteinExistence type="inferred from homology"/>
<keyword evidence="7 16" id="KW-0479">Metal-binding</keyword>
<evidence type="ECO:0000256" key="2">
    <source>
        <dbReference type="ARBA" id="ARBA00005008"/>
    </source>
</evidence>
<sequence length="601" mass="67084">MASTPLISPLRNLLLPRFSSKFPSISPSLNALRLNPSRSFSSSSSSSMAAAKESPSNNPGLQAEPDEATKGYFFQQTMFRIKDPKVSLDFYSRVLGMSLLKRLDFPEMKFSLYFMGYENPATAPADPVQRTVWTFGQKATLELTHNWGTETDPEFKGYHNGNSEPRGFGHIGITVDDTYRACERFEQLGVEFVKKPDDGKMKGIAFIKDPDGYWIEIFDLKRIGELTTIQFQIPPQPRNQTQGQPAPPLSIFIDAGVPGSVPPPHQSGSDSFYPLQPHPSAAISKRPLAPPLEQKSYAQVPRGPGFVGAHANDVESFARIPCTGAKITCGSQEGVPSSFINSELPKIEIYANALVMKLHGIESLPVILNRHYATMRDLDKSLQGVQRQNEQRCEQEMEEIRRGIESRDITPGRSHIKFSDEALDEQKHCVRIADEKVNLATLVYDLVDEQICLLDQYMKKLEGLRQERELAASGGSSALNSDGITRSARSTESSRGGRKKTKLATPTEQPSADFELPVDPNEPTYCICNQVSWGEMIACDNPDCKIEWFHFQCVGLKEHPKGKWFLDAEADEVPVAFMVRSVNCWLKEVDDQKFIAGYVYC</sequence>
<dbReference type="UniPathway" id="UPA00619">
    <property type="reaction ID" value="UER00675"/>
</dbReference>
<dbReference type="SMART" id="SM00249">
    <property type="entry name" value="PHD"/>
    <property type="match status" value="1"/>
</dbReference>
<accession>A0A5P1E6E1</accession>
<feature type="binding site" evidence="16">
    <location>
        <position position="216"/>
    </location>
    <ligand>
        <name>Zn(2+)</name>
        <dbReference type="ChEBI" id="CHEBI:29105"/>
        <note>ligand shared between dimeric partners</note>
    </ligand>
</feature>
<feature type="binding site" evidence="16">
    <location>
        <position position="76"/>
    </location>
    <ligand>
        <name>Zn(2+)</name>
        <dbReference type="ChEBI" id="CHEBI:29105"/>
        <note>ligand shared between dimeric partners</note>
    </ligand>
</feature>
<dbReference type="GO" id="GO:0004462">
    <property type="term" value="F:lactoylglutathione lyase activity"/>
    <property type="evidence" value="ECO:0007669"/>
    <property type="project" value="UniProtKB-UniRule"/>
</dbReference>
<dbReference type="InterPro" id="IPR037523">
    <property type="entry name" value="VOC_core"/>
</dbReference>
<dbReference type="InterPro" id="IPR024610">
    <property type="entry name" value="ING_N_histone-binding"/>
</dbReference>
<feature type="binding site" evidence="16">
    <location>
        <position position="170"/>
    </location>
    <ligand>
        <name>Zn(2+)</name>
        <dbReference type="ChEBI" id="CHEBI:29105"/>
        <note>ligand shared between dimeric partners</note>
    </ligand>
</feature>
<organism evidence="20 21">
    <name type="scientific">Asparagus officinalis</name>
    <name type="common">Garden asparagus</name>
    <dbReference type="NCBI Taxonomy" id="4686"/>
    <lineage>
        <taxon>Eukaryota</taxon>
        <taxon>Viridiplantae</taxon>
        <taxon>Streptophyta</taxon>
        <taxon>Embryophyta</taxon>
        <taxon>Tracheophyta</taxon>
        <taxon>Spermatophyta</taxon>
        <taxon>Magnoliopsida</taxon>
        <taxon>Liliopsida</taxon>
        <taxon>Asparagales</taxon>
        <taxon>Asparagaceae</taxon>
        <taxon>Asparagoideae</taxon>
        <taxon>Asparagus</taxon>
    </lineage>
</organism>
<feature type="region of interest" description="Disordered" evidence="18">
    <location>
        <begin position="43"/>
        <end position="65"/>
    </location>
</feature>
<name>A0A5P1E6E1_ASPOF</name>
<dbReference type="InterPro" id="IPR029068">
    <property type="entry name" value="Glyas_Bleomycin-R_OHBP_Dase"/>
</dbReference>
<comment type="similarity">
    <text evidence="3">Belongs to the ING family.</text>
</comment>
<dbReference type="InterPro" id="IPR013083">
    <property type="entry name" value="Znf_RING/FYVE/PHD"/>
</dbReference>
<dbReference type="EMBL" id="CM007390">
    <property type="protein sequence ID" value="ONK57015.1"/>
    <property type="molecule type" value="Genomic_DNA"/>
</dbReference>
<comment type="cofactor">
    <cofactor evidence="16">
        <name>Zn(2+)</name>
        <dbReference type="ChEBI" id="CHEBI:29105"/>
    </cofactor>
    <text evidence="16">Binds 1 zinc ion per subunit. In the homodimer, two zinc ions are bound between subunits.</text>
</comment>
<dbReference type="InterPro" id="IPR001965">
    <property type="entry name" value="Znf_PHD"/>
</dbReference>
<evidence type="ECO:0000256" key="3">
    <source>
        <dbReference type="ARBA" id="ARBA00010210"/>
    </source>
</evidence>
<dbReference type="PROSITE" id="PS51819">
    <property type="entry name" value="VOC"/>
    <property type="match status" value="1"/>
</dbReference>
<dbReference type="Pfam" id="PF00903">
    <property type="entry name" value="Glyoxalase"/>
    <property type="match status" value="1"/>
</dbReference>
<dbReference type="InterPro" id="IPR011011">
    <property type="entry name" value="Znf_FYVE_PHD"/>
</dbReference>
<keyword evidence="11 17" id="KW-0456">Lyase</keyword>
<feature type="binding site" evidence="16">
    <location>
        <position position="142"/>
    </location>
    <ligand>
        <name>Zn(2+)</name>
        <dbReference type="ChEBI" id="CHEBI:29105"/>
        <note>ligand shared between dimeric partners</note>
    </ligand>
</feature>
<dbReference type="SUPFAM" id="SSF57903">
    <property type="entry name" value="FYVE/PHD zinc finger"/>
    <property type="match status" value="1"/>
</dbReference>
<evidence type="ECO:0000256" key="10">
    <source>
        <dbReference type="ARBA" id="ARBA00022853"/>
    </source>
</evidence>
<feature type="binding site" evidence="15">
    <location>
        <position position="146"/>
    </location>
    <ligand>
        <name>substrate</name>
        <note>ligand shared between dimeric partners</note>
    </ligand>
</feature>
<evidence type="ECO:0000256" key="16">
    <source>
        <dbReference type="PIRSR" id="PIRSR604361-3"/>
    </source>
</evidence>
<evidence type="ECO:0000256" key="13">
    <source>
        <dbReference type="ARBA" id="ARBA00048273"/>
    </source>
</evidence>
<evidence type="ECO:0000256" key="5">
    <source>
        <dbReference type="ARBA" id="ARBA00012081"/>
    </source>
</evidence>
<dbReference type="CDD" id="cd07233">
    <property type="entry name" value="GlxI_Zn"/>
    <property type="match status" value="1"/>
</dbReference>
<evidence type="ECO:0000256" key="7">
    <source>
        <dbReference type="ARBA" id="ARBA00022723"/>
    </source>
</evidence>
<dbReference type="NCBIfam" id="TIGR00068">
    <property type="entry name" value="glyox_I"/>
    <property type="match status" value="1"/>
</dbReference>
<evidence type="ECO:0000313" key="20">
    <source>
        <dbReference type="EMBL" id="ONK57015.1"/>
    </source>
</evidence>
<dbReference type="InterPro" id="IPR004360">
    <property type="entry name" value="Glyas_Fos-R_dOase_dom"/>
</dbReference>
<feature type="binding site" evidence="15">
    <location>
        <position position="76"/>
    </location>
    <ligand>
        <name>substrate</name>
        <note>ligand shared between dimeric partners</note>
    </ligand>
</feature>
<evidence type="ECO:0000256" key="8">
    <source>
        <dbReference type="ARBA" id="ARBA00022771"/>
    </source>
</evidence>
<dbReference type="GO" id="GO:0008270">
    <property type="term" value="F:zinc ion binding"/>
    <property type="evidence" value="ECO:0007669"/>
    <property type="project" value="UniProtKB-KW"/>
</dbReference>
<evidence type="ECO:0000256" key="11">
    <source>
        <dbReference type="ARBA" id="ARBA00023239"/>
    </source>
</evidence>
<dbReference type="GO" id="GO:0005634">
    <property type="term" value="C:nucleus"/>
    <property type="evidence" value="ECO:0007669"/>
    <property type="project" value="UniProtKB-SubCell"/>
</dbReference>